<dbReference type="AlphaFoldDB" id="A0AAE1A3Z7"/>
<name>A0AAE1A3Z7_9GAST</name>
<sequence>MGSGESKRRVVVEDADGEEIVTVTEAVVRRMKGLPDLDNKTADDHPLVTMHRDRGLADLGLDLDQLVDYNRFNTKAGPRAPPPTPEAPAPSFTNTRQADLDRATAVLKKEAEDFYLQKIKDLQHRNSQLQQQTNEQFALAVQEVEKKFMNVTASPVCQDLQAKVLECYQANGSEPLNCSALVNAFASCVDRARVAASTSQVQAVS</sequence>
<evidence type="ECO:0008006" key="4">
    <source>
        <dbReference type="Google" id="ProtNLM"/>
    </source>
</evidence>
<proteinExistence type="predicted"/>
<accession>A0AAE1A3Z7</accession>
<evidence type="ECO:0000313" key="3">
    <source>
        <dbReference type="Proteomes" id="UP001283361"/>
    </source>
</evidence>
<dbReference type="PANTHER" id="PTHR21588">
    <property type="entry name" value="COILED-COIL-HELIX-COILED-COIL-HELIX DOMAIN CONTAINING 6"/>
    <property type="match status" value="1"/>
</dbReference>
<reference evidence="2" key="1">
    <citation type="journal article" date="2023" name="G3 (Bethesda)">
        <title>A reference genome for the long-term kleptoplast-retaining sea slug Elysia crispata morphotype clarki.</title>
        <authorList>
            <person name="Eastman K.E."/>
            <person name="Pendleton A.L."/>
            <person name="Shaikh M.A."/>
            <person name="Suttiyut T."/>
            <person name="Ogas R."/>
            <person name="Tomko P."/>
            <person name="Gavelis G."/>
            <person name="Widhalm J.R."/>
            <person name="Wisecaver J.H."/>
        </authorList>
    </citation>
    <scope>NUCLEOTIDE SEQUENCE</scope>
    <source>
        <strain evidence="2">ECLA1</strain>
    </source>
</reference>
<dbReference type="GO" id="GO:0007007">
    <property type="term" value="P:inner mitochondrial membrane organization"/>
    <property type="evidence" value="ECO:0007669"/>
    <property type="project" value="TreeGrafter"/>
</dbReference>
<keyword evidence="3" id="KW-1185">Reference proteome</keyword>
<gene>
    <name evidence="2" type="ORF">RRG08_001861</name>
</gene>
<dbReference type="InterPro" id="IPR052632">
    <property type="entry name" value="MICOS_subunit_Mic19"/>
</dbReference>
<dbReference type="GO" id="GO:0061617">
    <property type="term" value="C:MICOS complex"/>
    <property type="evidence" value="ECO:0007669"/>
    <property type="project" value="TreeGrafter"/>
</dbReference>
<feature type="region of interest" description="Disordered" evidence="1">
    <location>
        <begin position="73"/>
        <end position="93"/>
    </location>
</feature>
<dbReference type="PANTHER" id="PTHR21588:SF18">
    <property type="entry name" value="MICOS COMPLEX SUBUNIT MIC19"/>
    <property type="match status" value="1"/>
</dbReference>
<organism evidence="2 3">
    <name type="scientific">Elysia crispata</name>
    <name type="common">lettuce slug</name>
    <dbReference type="NCBI Taxonomy" id="231223"/>
    <lineage>
        <taxon>Eukaryota</taxon>
        <taxon>Metazoa</taxon>
        <taxon>Spiralia</taxon>
        <taxon>Lophotrochozoa</taxon>
        <taxon>Mollusca</taxon>
        <taxon>Gastropoda</taxon>
        <taxon>Heterobranchia</taxon>
        <taxon>Euthyneura</taxon>
        <taxon>Panpulmonata</taxon>
        <taxon>Sacoglossa</taxon>
        <taxon>Placobranchoidea</taxon>
        <taxon>Plakobranchidae</taxon>
        <taxon>Elysia</taxon>
    </lineage>
</organism>
<dbReference type="EMBL" id="JAWDGP010002685">
    <property type="protein sequence ID" value="KAK3780755.1"/>
    <property type="molecule type" value="Genomic_DNA"/>
</dbReference>
<comment type="caution">
    <text evidence="2">The sequence shown here is derived from an EMBL/GenBank/DDBJ whole genome shotgun (WGS) entry which is preliminary data.</text>
</comment>
<evidence type="ECO:0000256" key="1">
    <source>
        <dbReference type="SAM" id="MobiDB-lite"/>
    </source>
</evidence>
<protein>
    <recommendedName>
        <fullName evidence="4">MICOS complex subunit MIC19</fullName>
    </recommendedName>
</protein>
<feature type="compositionally biased region" description="Pro residues" evidence="1">
    <location>
        <begin position="79"/>
        <end position="88"/>
    </location>
</feature>
<evidence type="ECO:0000313" key="2">
    <source>
        <dbReference type="EMBL" id="KAK3780755.1"/>
    </source>
</evidence>
<dbReference type="Proteomes" id="UP001283361">
    <property type="component" value="Unassembled WGS sequence"/>
</dbReference>